<evidence type="ECO:0000313" key="2">
    <source>
        <dbReference type="EMBL" id="BDZ48784.1"/>
    </source>
</evidence>
<organism evidence="2 3">
    <name type="scientific">Frondihabitans sucicola</name>
    <dbReference type="NCBI Taxonomy" id="1268041"/>
    <lineage>
        <taxon>Bacteria</taxon>
        <taxon>Bacillati</taxon>
        <taxon>Actinomycetota</taxon>
        <taxon>Actinomycetes</taxon>
        <taxon>Micrococcales</taxon>
        <taxon>Microbacteriaceae</taxon>
        <taxon>Frondihabitans</taxon>
    </lineage>
</organism>
<keyword evidence="1" id="KW-0472">Membrane</keyword>
<dbReference type="Pfam" id="PF07332">
    <property type="entry name" value="Phage_holin_3_6"/>
    <property type="match status" value="1"/>
</dbReference>
<dbReference type="Proteomes" id="UP001321486">
    <property type="component" value="Chromosome"/>
</dbReference>
<feature type="transmembrane region" description="Helical" evidence="1">
    <location>
        <begin position="87"/>
        <end position="110"/>
    </location>
</feature>
<dbReference type="RefSeq" id="WP_286345703.1">
    <property type="nucleotide sequence ID" value="NZ_AP027732.1"/>
</dbReference>
<dbReference type="EMBL" id="AP027732">
    <property type="protein sequence ID" value="BDZ48784.1"/>
    <property type="molecule type" value="Genomic_DNA"/>
</dbReference>
<evidence type="ECO:0000313" key="3">
    <source>
        <dbReference type="Proteomes" id="UP001321486"/>
    </source>
</evidence>
<accession>A0ABM8GK62</accession>
<gene>
    <name evidence="2" type="ORF">GCM10025867_10250</name>
</gene>
<keyword evidence="1" id="KW-0812">Transmembrane</keyword>
<keyword evidence="1" id="KW-1133">Transmembrane helix</keyword>
<name>A0ABM8GK62_9MICO</name>
<protein>
    <recommendedName>
        <fullName evidence="4">Phage holin family protein</fullName>
    </recommendedName>
</protein>
<reference evidence="3" key="1">
    <citation type="journal article" date="2019" name="Int. J. Syst. Evol. Microbiol.">
        <title>The Global Catalogue of Microorganisms (GCM) 10K type strain sequencing project: providing services to taxonomists for standard genome sequencing and annotation.</title>
        <authorList>
            <consortium name="The Broad Institute Genomics Platform"/>
            <consortium name="The Broad Institute Genome Sequencing Center for Infectious Disease"/>
            <person name="Wu L."/>
            <person name="Ma J."/>
        </authorList>
    </citation>
    <scope>NUCLEOTIDE SEQUENCE [LARGE SCALE GENOMIC DNA]</scope>
    <source>
        <strain evidence="3">NBRC 108728</strain>
    </source>
</reference>
<proteinExistence type="predicted"/>
<evidence type="ECO:0000256" key="1">
    <source>
        <dbReference type="SAM" id="Phobius"/>
    </source>
</evidence>
<dbReference type="InterPro" id="IPR009937">
    <property type="entry name" value="Phage_holin_3_6"/>
</dbReference>
<keyword evidence="3" id="KW-1185">Reference proteome</keyword>
<evidence type="ECO:0008006" key="4">
    <source>
        <dbReference type="Google" id="ProtNLM"/>
    </source>
</evidence>
<sequence length="150" mass="15744">MTESTRADSIHHAKKSRSLFGLLSDIPTLVTDLVKGEIALLKQELIAKAKVFGIGAGLIVGALLFLFLMVLCLIGAGIAALSLVMPLWLAALLVAALFLVIAAGLGFLGYTQIKKGLPPLPKKTIDSVKADIKAVKGVGRIPRSDVGGRF</sequence>
<feature type="transmembrane region" description="Helical" evidence="1">
    <location>
        <begin position="51"/>
        <end position="81"/>
    </location>
</feature>